<accession>A0AAD2DV51</accession>
<name>A0AAD2DV51_9LAMI</name>
<feature type="region of interest" description="Disordered" evidence="1">
    <location>
        <begin position="1"/>
        <end position="33"/>
    </location>
</feature>
<proteinExistence type="predicted"/>
<reference evidence="2" key="1">
    <citation type="submission" date="2023-05" db="EMBL/GenBank/DDBJ databases">
        <authorList>
            <person name="Huff M."/>
        </authorList>
    </citation>
    <scope>NUCLEOTIDE SEQUENCE</scope>
</reference>
<protein>
    <recommendedName>
        <fullName evidence="4">Stress induced protein</fullName>
    </recommendedName>
</protein>
<organism evidence="2 3">
    <name type="scientific">Fraxinus pennsylvanica</name>
    <dbReference type="NCBI Taxonomy" id="56036"/>
    <lineage>
        <taxon>Eukaryota</taxon>
        <taxon>Viridiplantae</taxon>
        <taxon>Streptophyta</taxon>
        <taxon>Embryophyta</taxon>
        <taxon>Tracheophyta</taxon>
        <taxon>Spermatophyta</taxon>
        <taxon>Magnoliopsida</taxon>
        <taxon>eudicotyledons</taxon>
        <taxon>Gunneridae</taxon>
        <taxon>Pentapetalae</taxon>
        <taxon>asterids</taxon>
        <taxon>lamiids</taxon>
        <taxon>Lamiales</taxon>
        <taxon>Oleaceae</taxon>
        <taxon>Oleeae</taxon>
        <taxon>Fraxinus</taxon>
    </lineage>
</organism>
<evidence type="ECO:0008006" key="4">
    <source>
        <dbReference type="Google" id="ProtNLM"/>
    </source>
</evidence>
<evidence type="ECO:0000256" key="1">
    <source>
        <dbReference type="SAM" id="MobiDB-lite"/>
    </source>
</evidence>
<sequence length="161" mass="18329">MAGRQQKQGFMSAYSPISKREHEADDDNDVNDVYEETPSAGGCAFFRSFCFGWNGENGGEESQLLQGGEVEKEIWLVKKLKKLKEFSEVVAGPKWKNFIRKIGKLCKPKKSKTQFQYSPESYALNFNGDDDDDEEDCHLVHSFSTRFAPQAFNDQQKKAVL</sequence>
<dbReference type="AlphaFoldDB" id="A0AAD2DV51"/>
<dbReference type="PANTHER" id="PTHR47076">
    <property type="entry name" value="NHL DOMAIN PROTEIN"/>
    <property type="match status" value="1"/>
</dbReference>
<evidence type="ECO:0000313" key="2">
    <source>
        <dbReference type="EMBL" id="CAI9765778.1"/>
    </source>
</evidence>
<dbReference type="EMBL" id="OU503043">
    <property type="protein sequence ID" value="CAI9765778.1"/>
    <property type="molecule type" value="Genomic_DNA"/>
</dbReference>
<gene>
    <name evidence="2" type="ORF">FPE_LOCUS13208</name>
</gene>
<feature type="compositionally biased region" description="Acidic residues" evidence="1">
    <location>
        <begin position="24"/>
        <end position="33"/>
    </location>
</feature>
<dbReference type="Proteomes" id="UP000834106">
    <property type="component" value="Chromosome 8"/>
</dbReference>
<dbReference type="PANTHER" id="PTHR47076:SF1">
    <property type="entry name" value="NHL DOMAIN PROTEIN"/>
    <property type="match status" value="1"/>
</dbReference>
<evidence type="ECO:0000313" key="3">
    <source>
        <dbReference type="Proteomes" id="UP000834106"/>
    </source>
</evidence>
<keyword evidence="3" id="KW-1185">Reference proteome</keyword>